<dbReference type="InterPro" id="IPR000182">
    <property type="entry name" value="GNAT_dom"/>
</dbReference>
<dbReference type="RefSeq" id="WP_307445397.1">
    <property type="nucleotide sequence ID" value="NZ_JAUTAL010000001.1"/>
</dbReference>
<dbReference type="SUPFAM" id="SSF55729">
    <property type="entry name" value="Acyl-CoA N-acyltransferases (Nat)"/>
    <property type="match status" value="1"/>
</dbReference>
<gene>
    <name evidence="2" type="ORF">QE404_000168</name>
</gene>
<protein>
    <submittedName>
        <fullName evidence="2">GNAT superfamily N-acetyltransferase</fullName>
    </submittedName>
</protein>
<dbReference type="CDD" id="cd04301">
    <property type="entry name" value="NAT_SF"/>
    <property type="match status" value="1"/>
</dbReference>
<sequence>MVSLRFFQPEDLSELSYSLDEVQDKNTSLAAKALERIRHRNTGEEFPVTALYDGMPAGFLSLDFGEDKYDLTENLKAVLFRSFSVNPSLQGKGIGTSIMLELDRFIKNYFKDCNEIVLAVNQQNHSAYQLYLRTGYSYEGKSRIGRNGPQDVLSKKV</sequence>
<organism evidence="2 3">
    <name type="scientific">Chryseobacterium camelliae</name>
    <dbReference type="NCBI Taxonomy" id="1265445"/>
    <lineage>
        <taxon>Bacteria</taxon>
        <taxon>Pseudomonadati</taxon>
        <taxon>Bacteroidota</taxon>
        <taxon>Flavobacteriia</taxon>
        <taxon>Flavobacteriales</taxon>
        <taxon>Weeksellaceae</taxon>
        <taxon>Chryseobacterium group</taxon>
        <taxon>Chryseobacterium</taxon>
    </lineage>
</organism>
<dbReference type="Gene3D" id="3.40.630.30">
    <property type="match status" value="1"/>
</dbReference>
<accession>A0ABU0TD55</accession>
<feature type="domain" description="N-acetyltransferase" evidence="1">
    <location>
        <begin position="2"/>
        <end position="157"/>
    </location>
</feature>
<proteinExistence type="predicted"/>
<name>A0ABU0TD55_9FLAO</name>
<dbReference type="Pfam" id="PF00583">
    <property type="entry name" value="Acetyltransf_1"/>
    <property type="match status" value="1"/>
</dbReference>
<evidence type="ECO:0000313" key="2">
    <source>
        <dbReference type="EMBL" id="MDQ1095021.1"/>
    </source>
</evidence>
<evidence type="ECO:0000313" key="3">
    <source>
        <dbReference type="Proteomes" id="UP001225072"/>
    </source>
</evidence>
<reference evidence="2 3" key="1">
    <citation type="submission" date="2023-07" db="EMBL/GenBank/DDBJ databases">
        <title>Functional and genomic diversity of the sorghum phyllosphere microbiome.</title>
        <authorList>
            <person name="Shade A."/>
        </authorList>
    </citation>
    <scope>NUCLEOTIDE SEQUENCE [LARGE SCALE GENOMIC DNA]</scope>
    <source>
        <strain evidence="2 3">SORGH_AS_1064</strain>
    </source>
</reference>
<dbReference type="EMBL" id="JAUTAL010000001">
    <property type="protein sequence ID" value="MDQ1095021.1"/>
    <property type="molecule type" value="Genomic_DNA"/>
</dbReference>
<evidence type="ECO:0000259" key="1">
    <source>
        <dbReference type="PROSITE" id="PS51186"/>
    </source>
</evidence>
<dbReference type="InterPro" id="IPR016181">
    <property type="entry name" value="Acyl_CoA_acyltransferase"/>
</dbReference>
<comment type="caution">
    <text evidence="2">The sequence shown here is derived from an EMBL/GenBank/DDBJ whole genome shotgun (WGS) entry which is preliminary data.</text>
</comment>
<dbReference type="PROSITE" id="PS51186">
    <property type="entry name" value="GNAT"/>
    <property type="match status" value="1"/>
</dbReference>
<dbReference type="Proteomes" id="UP001225072">
    <property type="component" value="Unassembled WGS sequence"/>
</dbReference>
<keyword evidence="3" id="KW-1185">Reference proteome</keyword>